<comment type="similarity">
    <text evidence="1">Belongs to the DRM1/ARP family.</text>
</comment>
<keyword evidence="4" id="KW-1185">Reference proteome</keyword>
<accession>A0AAW0JSS2</accession>
<dbReference type="InterPro" id="IPR008406">
    <property type="entry name" value="DRM/ARP"/>
</dbReference>
<feature type="compositionally biased region" description="Basic and acidic residues" evidence="2">
    <location>
        <begin position="161"/>
        <end position="172"/>
    </location>
</feature>
<feature type="compositionally biased region" description="Low complexity" evidence="2">
    <location>
        <begin position="136"/>
        <end position="159"/>
    </location>
</feature>
<evidence type="ECO:0000313" key="3">
    <source>
        <dbReference type="EMBL" id="KAK7829493.1"/>
    </source>
</evidence>
<protein>
    <submittedName>
        <fullName evidence="3">Dormancy-associated protein like protein 4</fullName>
    </submittedName>
</protein>
<evidence type="ECO:0000256" key="2">
    <source>
        <dbReference type="SAM" id="MobiDB-lite"/>
    </source>
</evidence>
<dbReference type="Pfam" id="PF05564">
    <property type="entry name" value="Auxin_repressed"/>
    <property type="match status" value="1"/>
</dbReference>
<proteinExistence type="inferred from homology"/>
<comment type="caution">
    <text evidence="3">The sequence shown here is derived from an EMBL/GenBank/DDBJ whole genome shotgun (WGS) entry which is preliminary data.</text>
</comment>
<gene>
    <name evidence="3" type="ORF">CFP56_029055</name>
</gene>
<name>A0AAW0JSS2_QUESU</name>
<feature type="region of interest" description="Disordered" evidence="2">
    <location>
        <begin position="85"/>
        <end position="111"/>
    </location>
</feature>
<feature type="non-terminal residue" evidence="3">
    <location>
        <position position="1"/>
    </location>
</feature>
<dbReference type="PANTHER" id="PTHR33565:SF20">
    <property type="entry name" value="DORMANCY-ASSOCIATED PROTEIN HOMOLOG 4"/>
    <property type="match status" value="1"/>
</dbReference>
<feature type="region of interest" description="Disordered" evidence="2">
    <location>
        <begin position="130"/>
        <end position="172"/>
    </location>
</feature>
<organism evidence="3 4">
    <name type="scientific">Quercus suber</name>
    <name type="common">Cork oak</name>
    <dbReference type="NCBI Taxonomy" id="58331"/>
    <lineage>
        <taxon>Eukaryota</taxon>
        <taxon>Viridiplantae</taxon>
        <taxon>Streptophyta</taxon>
        <taxon>Embryophyta</taxon>
        <taxon>Tracheophyta</taxon>
        <taxon>Spermatophyta</taxon>
        <taxon>Magnoliopsida</taxon>
        <taxon>eudicotyledons</taxon>
        <taxon>Gunneridae</taxon>
        <taxon>Pentapetalae</taxon>
        <taxon>rosids</taxon>
        <taxon>fabids</taxon>
        <taxon>Fagales</taxon>
        <taxon>Fagaceae</taxon>
        <taxon>Quercus</taxon>
    </lineage>
</organism>
<dbReference type="PANTHER" id="PTHR33565">
    <property type="entry name" value="DORMANCY-ASSOCIATED PROTEIN 1"/>
    <property type="match status" value="1"/>
</dbReference>
<sequence>DTLHLLSQTERLNSFGSCTHIVCPISFRSHPSIRNSRIGSKKNYSFHYIYRHNIIHVGTYGCYKEEVMGFLHKLWDETLAGPPPETGLGKLRKHDSFSASRSPPMVIPHDDHQVPVTRSITILRTGSHLKNLSADSGSAPGSPSGSSTPGTPHSPGTPGLDFRKIQRKIDRD</sequence>
<reference evidence="3 4" key="1">
    <citation type="journal article" date="2018" name="Sci. Data">
        <title>The draft genome sequence of cork oak.</title>
        <authorList>
            <person name="Ramos A.M."/>
            <person name="Usie A."/>
            <person name="Barbosa P."/>
            <person name="Barros P.M."/>
            <person name="Capote T."/>
            <person name="Chaves I."/>
            <person name="Simoes F."/>
            <person name="Abreu I."/>
            <person name="Carrasquinho I."/>
            <person name="Faro C."/>
            <person name="Guimaraes J.B."/>
            <person name="Mendonca D."/>
            <person name="Nobrega F."/>
            <person name="Rodrigues L."/>
            <person name="Saibo N.J.M."/>
            <person name="Varela M.C."/>
            <person name="Egas C."/>
            <person name="Matos J."/>
            <person name="Miguel C.M."/>
            <person name="Oliveira M.M."/>
            <person name="Ricardo C.P."/>
            <person name="Goncalves S."/>
        </authorList>
    </citation>
    <scope>NUCLEOTIDE SEQUENCE [LARGE SCALE GENOMIC DNA]</scope>
    <source>
        <strain evidence="4">cv. HL8</strain>
    </source>
</reference>
<dbReference type="AlphaFoldDB" id="A0AAW0JSS2"/>
<dbReference type="EMBL" id="PKMF04000481">
    <property type="protein sequence ID" value="KAK7829493.1"/>
    <property type="molecule type" value="Genomic_DNA"/>
</dbReference>
<evidence type="ECO:0000313" key="4">
    <source>
        <dbReference type="Proteomes" id="UP000237347"/>
    </source>
</evidence>
<dbReference type="Proteomes" id="UP000237347">
    <property type="component" value="Unassembled WGS sequence"/>
</dbReference>
<evidence type="ECO:0000256" key="1">
    <source>
        <dbReference type="ARBA" id="ARBA00010502"/>
    </source>
</evidence>